<dbReference type="EMBL" id="FNSA01000003">
    <property type="protein sequence ID" value="SEC68758.1"/>
    <property type="molecule type" value="Genomic_DNA"/>
</dbReference>
<sequence>MTEQLDPPYAITADGTLIDLATHARIGHVRRELGHGWVASYVGRPNVCNEFSSPDRACAARQAWKAWTYFTSGPRPGY</sequence>
<dbReference type="Proteomes" id="UP000182241">
    <property type="component" value="Unassembled WGS sequence"/>
</dbReference>
<dbReference type="AlphaFoldDB" id="A0A1H4UK63"/>
<name>A0A1H4UK63_TSUTY</name>
<evidence type="ECO:0000313" key="2">
    <source>
        <dbReference type="Proteomes" id="UP000182241"/>
    </source>
</evidence>
<keyword evidence="2" id="KW-1185">Reference proteome</keyword>
<proteinExistence type="predicted"/>
<organism evidence="1 2">
    <name type="scientific">Tsukamurella tyrosinosolvens</name>
    <dbReference type="NCBI Taxonomy" id="57704"/>
    <lineage>
        <taxon>Bacteria</taxon>
        <taxon>Bacillati</taxon>
        <taxon>Actinomycetota</taxon>
        <taxon>Actinomycetes</taxon>
        <taxon>Mycobacteriales</taxon>
        <taxon>Tsukamurellaceae</taxon>
        <taxon>Tsukamurella</taxon>
    </lineage>
</organism>
<evidence type="ECO:0000313" key="1">
    <source>
        <dbReference type="EMBL" id="SEC68758.1"/>
    </source>
</evidence>
<reference evidence="2" key="1">
    <citation type="submission" date="2016-10" db="EMBL/GenBank/DDBJ databases">
        <authorList>
            <person name="Varghese N."/>
            <person name="Submissions S."/>
        </authorList>
    </citation>
    <scope>NUCLEOTIDE SEQUENCE [LARGE SCALE GENOMIC DNA]</scope>
    <source>
        <strain evidence="2">DSM 44234</strain>
    </source>
</reference>
<protein>
    <submittedName>
        <fullName evidence="1">Uncharacterized protein</fullName>
    </submittedName>
</protein>
<accession>A0A1H4UK63</accession>
<gene>
    <name evidence="1" type="ORF">SAMN04489793_2922</name>
</gene>
<dbReference type="STRING" id="57704.SAMN04489793_2922"/>